<evidence type="ECO:0008006" key="4">
    <source>
        <dbReference type="Google" id="ProtNLM"/>
    </source>
</evidence>
<protein>
    <recommendedName>
        <fullName evidence="4">Secreted protein</fullName>
    </recommendedName>
</protein>
<sequence length="108" mass="11730">MKYLRKTLAVAVAAVALCTVFTTPAQAARGTFAYYYANGGWPPGSELPDPEDGRCYNTSAEANHAANHTDRLAILYRGPDCRAEATVTFMEPGQQAPDRFGSVKFVVR</sequence>
<proteinExistence type="predicted"/>
<keyword evidence="1" id="KW-0732">Signal</keyword>
<keyword evidence="3" id="KW-1185">Reference proteome</keyword>
<organism evidence="2 3">
    <name type="scientific">Streptomyces niveiscabiei</name>
    <dbReference type="NCBI Taxonomy" id="164115"/>
    <lineage>
        <taxon>Bacteria</taxon>
        <taxon>Bacillati</taxon>
        <taxon>Actinomycetota</taxon>
        <taxon>Actinomycetes</taxon>
        <taxon>Kitasatosporales</taxon>
        <taxon>Streptomycetaceae</taxon>
        <taxon>Streptomyces</taxon>
    </lineage>
</organism>
<gene>
    <name evidence="2" type="ORF">ACKI18_16700</name>
</gene>
<dbReference type="RefSeq" id="WP_055722113.1">
    <property type="nucleotide sequence ID" value="NZ_JBJVNI010000008.1"/>
</dbReference>
<evidence type="ECO:0000313" key="2">
    <source>
        <dbReference type="EMBL" id="MFM9610338.1"/>
    </source>
</evidence>
<name>A0ABW9HSA7_9ACTN</name>
<dbReference type="Proteomes" id="UP001631957">
    <property type="component" value="Unassembled WGS sequence"/>
</dbReference>
<dbReference type="EMBL" id="JBJVNI010000008">
    <property type="protein sequence ID" value="MFM9610338.1"/>
    <property type="molecule type" value="Genomic_DNA"/>
</dbReference>
<comment type="caution">
    <text evidence="2">The sequence shown here is derived from an EMBL/GenBank/DDBJ whole genome shotgun (WGS) entry which is preliminary data.</text>
</comment>
<feature type="signal peptide" evidence="1">
    <location>
        <begin position="1"/>
        <end position="27"/>
    </location>
</feature>
<feature type="chain" id="PRO_5045224042" description="Secreted protein" evidence="1">
    <location>
        <begin position="28"/>
        <end position="108"/>
    </location>
</feature>
<evidence type="ECO:0000256" key="1">
    <source>
        <dbReference type="SAM" id="SignalP"/>
    </source>
</evidence>
<accession>A0ABW9HSA7</accession>
<reference evidence="2 3" key="1">
    <citation type="submission" date="2024-12" db="EMBL/GenBank/DDBJ databases">
        <title>Forecasting of Potato common scab and diversities of Pathogenic streptomyces spp. in china.</title>
        <authorList>
            <person name="Handique U."/>
            <person name="Wu J."/>
        </authorList>
    </citation>
    <scope>NUCLEOTIDE SEQUENCE [LARGE SCALE GENOMIC DNA]</scope>
    <source>
        <strain evidence="2 3">ZRIMU1530</strain>
    </source>
</reference>
<evidence type="ECO:0000313" key="3">
    <source>
        <dbReference type="Proteomes" id="UP001631957"/>
    </source>
</evidence>